<proteinExistence type="predicted"/>
<organism evidence="2 3">
    <name type="scientific">Geobacillus thermodenitrificans (strain NG80-2)</name>
    <dbReference type="NCBI Taxonomy" id="420246"/>
    <lineage>
        <taxon>Bacteria</taxon>
        <taxon>Bacillati</taxon>
        <taxon>Bacillota</taxon>
        <taxon>Bacilli</taxon>
        <taxon>Bacillales</taxon>
        <taxon>Anoxybacillaceae</taxon>
        <taxon>Geobacillus</taxon>
    </lineage>
</organism>
<keyword evidence="1" id="KW-0812">Transmembrane</keyword>
<protein>
    <recommendedName>
        <fullName evidence="4">DUF4044 domain-containing protein</fullName>
    </recommendedName>
</protein>
<evidence type="ECO:0000313" key="2">
    <source>
        <dbReference type="EMBL" id="ABO67643.1"/>
    </source>
</evidence>
<dbReference type="AlphaFoldDB" id="A4IQN9"/>
<evidence type="ECO:0000313" key="3">
    <source>
        <dbReference type="Proteomes" id="UP000001578"/>
    </source>
</evidence>
<accession>A4IQN9</accession>
<evidence type="ECO:0000256" key="1">
    <source>
        <dbReference type="SAM" id="Phobius"/>
    </source>
</evidence>
<feature type="transmembrane region" description="Helical" evidence="1">
    <location>
        <begin position="45"/>
        <end position="66"/>
    </location>
</feature>
<dbReference type="eggNOG" id="ENOG50304TD">
    <property type="taxonomic scope" value="Bacteria"/>
</dbReference>
<dbReference type="NCBIfam" id="NF033880">
    <property type="entry name" value="Prli42"/>
    <property type="match status" value="1"/>
</dbReference>
<dbReference type="InterPro" id="IPR049722">
    <property type="entry name" value="Prli42-like"/>
</dbReference>
<dbReference type="HOGENOM" id="CLU_2806372_0_0_9"/>
<reference evidence="2 3" key="1">
    <citation type="journal article" date="2007" name="Proc. Natl. Acad. Sci. U.S.A.">
        <title>Genome and proteome of long-chain alkane degrading Geobacillus thermodenitrificans NG80-2 isolated from a deep-subsurface oil reservoir.</title>
        <authorList>
            <person name="Feng L."/>
            <person name="Wang W."/>
            <person name="Cheng J."/>
            <person name="Ren Y."/>
            <person name="Zhao G."/>
            <person name="Gao C."/>
            <person name="Tang Y."/>
            <person name="Liu X."/>
            <person name="Han W."/>
            <person name="Peng X."/>
            <person name="Liu R."/>
            <person name="Wang L."/>
        </authorList>
    </citation>
    <scope>NUCLEOTIDE SEQUENCE [LARGE SCALE GENOMIC DNA]</scope>
    <source>
        <strain evidence="2 3">NG80-2</strain>
    </source>
</reference>
<dbReference type="EMBL" id="CP000557">
    <property type="protein sequence ID" value="ABO67643.1"/>
    <property type="molecule type" value="Genomic_DNA"/>
</dbReference>
<keyword evidence="1" id="KW-1133">Transmembrane helix</keyword>
<dbReference type="KEGG" id="gtn:GTNG_2294"/>
<dbReference type="Proteomes" id="UP000001578">
    <property type="component" value="Chromosome"/>
</dbReference>
<sequence>MYIRHFDKKSFFLFFLVRSAACGYNKNRTADGEEEKPLSRKTQKFVVYLMLICMLLTTLLAGISMWF</sequence>
<name>A4IQN9_GEOTN</name>
<evidence type="ECO:0008006" key="4">
    <source>
        <dbReference type="Google" id="ProtNLM"/>
    </source>
</evidence>
<keyword evidence="1" id="KW-0472">Membrane</keyword>
<gene>
    <name evidence="2" type="ordered locus">GTNG_2294</name>
</gene>